<name>A0A3B3RFS1_9TELE</name>
<protein>
    <submittedName>
        <fullName evidence="1">Uncharacterized protein</fullName>
    </submittedName>
</protein>
<organism evidence="1 2">
    <name type="scientific">Paramormyrops kingsleyae</name>
    <dbReference type="NCBI Taxonomy" id="1676925"/>
    <lineage>
        <taxon>Eukaryota</taxon>
        <taxon>Metazoa</taxon>
        <taxon>Chordata</taxon>
        <taxon>Craniata</taxon>
        <taxon>Vertebrata</taxon>
        <taxon>Euteleostomi</taxon>
        <taxon>Actinopterygii</taxon>
        <taxon>Neopterygii</taxon>
        <taxon>Teleostei</taxon>
        <taxon>Osteoglossocephala</taxon>
        <taxon>Osteoglossomorpha</taxon>
        <taxon>Osteoglossiformes</taxon>
        <taxon>Mormyridae</taxon>
        <taxon>Paramormyrops</taxon>
    </lineage>
</organism>
<reference evidence="1" key="1">
    <citation type="submission" date="2025-08" db="UniProtKB">
        <authorList>
            <consortium name="Ensembl"/>
        </authorList>
    </citation>
    <scope>IDENTIFICATION</scope>
</reference>
<sequence length="94" mass="11001">KSEEQLHRQERTAEYRTQTILIFLWCVHLRVRFGDSFPAESAPKQGRKNEFRLQLTPINADEKQLQFQADLQIPHLKESKCLTSDSKPHLPIST</sequence>
<keyword evidence="2" id="KW-1185">Reference proteome</keyword>
<dbReference type="AlphaFoldDB" id="A0A3B3RFS1"/>
<dbReference type="Proteomes" id="UP000261540">
    <property type="component" value="Unplaced"/>
</dbReference>
<evidence type="ECO:0000313" key="1">
    <source>
        <dbReference type="Ensembl" id="ENSPKIP00000017183.1"/>
    </source>
</evidence>
<evidence type="ECO:0000313" key="2">
    <source>
        <dbReference type="Proteomes" id="UP000261540"/>
    </source>
</evidence>
<reference evidence="1" key="2">
    <citation type="submission" date="2025-09" db="UniProtKB">
        <authorList>
            <consortium name="Ensembl"/>
        </authorList>
    </citation>
    <scope>IDENTIFICATION</scope>
</reference>
<proteinExistence type="predicted"/>
<dbReference type="Ensembl" id="ENSPKIT00000041691.1">
    <property type="protein sequence ID" value="ENSPKIP00000017183.1"/>
    <property type="gene ID" value="ENSPKIG00000003211.1"/>
</dbReference>
<accession>A0A3B3RFS1</accession>